<evidence type="ECO:0000313" key="1">
    <source>
        <dbReference type="EMBL" id="GAG08400.1"/>
    </source>
</evidence>
<dbReference type="SUPFAM" id="SSF52540">
    <property type="entry name" value="P-loop containing nucleoside triphosphate hydrolases"/>
    <property type="match status" value="1"/>
</dbReference>
<dbReference type="AlphaFoldDB" id="X0URQ6"/>
<dbReference type="InterPro" id="IPR027417">
    <property type="entry name" value="P-loop_NTPase"/>
</dbReference>
<gene>
    <name evidence="1" type="ORF">S01H1_44566</name>
</gene>
<name>X0URQ6_9ZZZZ</name>
<proteinExistence type="predicted"/>
<feature type="non-terminal residue" evidence="1">
    <location>
        <position position="131"/>
    </location>
</feature>
<accession>X0URQ6</accession>
<comment type="caution">
    <text evidence="1">The sequence shown here is derived from an EMBL/GenBank/DDBJ whole genome shotgun (WGS) entry which is preliminary data.</text>
</comment>
<dbReference type="EMBL" id="BARS01028429">
    <property type="protein sequence ID" value="GAG08400.1"/>
    <property type="molecule type" value="Genomic_DNA"/>
</dbReference>
<sequence>MMQTYSVEKRFGWGGKVTAKVGSVMKMFGLDVERLKSNVICHKCKIKLEAGDICYITGASGGGKSVLLTELYNLAPSDERLMLGDIELEGGKTLIDCIEGDFFESLRILSKAGLGDVFCVLNEPRKLSDGE</sequence>
<protein>
    <recommendedName>
        <fullName evidence="2">ABC transporter domain-containing protein</fullName>
    </recommendedName>
</protein>
<organism evidence="1">
    <name type="scientific">marine sediment metagenome</name>
    <dbReference type="NCBI Taxonomy" id="412755"/>
    <lineage>
        <taxon>unclassified sequences</taxon>
        <taxon>metagenomes</taxon>
        <taxon>ecological metagenomes</taxon>
    </lineage>
</organism>
<evidence type="ECO:0008006" key="2">
    <source>
        <dbReference type="Google" id="ProtNLM"/>
    </source>
</evidence>
<reference evidence="1" key="1">
    <citation type="journal article" date="2014" name="Front. Microbiol.">
        <title>High frequency of phylogenetically diverse reductive dehalogenase-homologous genes in deep subseafloor sedimentary metagenomes.</title>
        <authorList>
            <person name="Kawai M."/>
            <person name="Futagami T."/>
            <person name="Toyoda A."/>
            <person name="Takaki Y."/>
            <person name="Nishi S."/>
            <person name="Hori S."/>
            <person name="Arai W."/>
            <person name="Tsubouchi T."/>
            <person name="Morono Y."/>
            <person name="Uchiyama I."/>
            <person name="Ito T."/>
            <person name="Fujiyama A."/>
            <person name="Inagaki F."/>
            <person name="Takami H."/>
        </authorList>
    </citation>
    <scope>NUCLEOTIDE SEQUENCE</scope>
    <source>
        <strain evidence="1">Expedition CK06-06</strain>
    </source>
</reference>